<comment type="cofactor">
    <cofactor evidence="9">
        <name>Mg(2+)</name>
        <dbReference type="ChEBI" id="CHEBI:18420"/>
    </cofactor>
    <cofactor evidence="9">
        <name>Mn(2+)</name>
        <dbReference type="ChEBI" id="CHEBI:29035"/>
    </cofactor>
</comment>
<accession>A0A133NB78</accession>
<dbReference type="Gene3D" id="1.20.120.920">
    <property type="entry name" value="CRISPR-associated endonuclease Cas1, C-terminal domain"/>
    <property type="match status" value="1"/>
</dbReference>
<dbReference type="InterPro" id="IPR042211">
    <property type="entry name" value="CRISPR-assoc_Cas1_N"/>
</dbReference>
<keyword evidence="4 9" id="KW-0378">Hydrolase</keyword>
<dbReference type="Proteomes" id="UP000070401">
    <property type="component" value="Unassembled WGS sequence"/>
</dbReference>
<dbReference type="AlphaFoldDB" id="A0A133NB78"/>
<evidence type="ECO:0000256" key="1">
    <source>
        <dbReference type="ARBA" id="ARBA00022722"/>
    </source>
</evidence>
<gene>
    <name evidence="9" type="primary">cas1</name>
    <name evidence="10" type="ORF">HMPREF3221_02401</name>
</gene>
<dbReference type="GO" id="GO:0003677">
    <property type="term" value="F:DNA binding"/>
    <property type="evidence" value="ECO:0007669"/>
    <property type="project" value="UniProtKB-KW"/>
</dbReference>
<keyword evidence="6 9" id="KW-0051">Antiviral defense</keyword>
<feature type="binding site" evidence="9">
    <location>
        <position position="244"/>
    </location>
    <ligand>
        <name>Mn(2+)</name>
        <dbReference type="ChEBI" id="CHEBI:29035"/>
    </ligand>
</feature>
<keyword evidence="8 9" id="KW-0464">Manganese</keyword>
<evidence type="ECO:0000313" key="10">
    <source>
        <dbReference type="EMBL" id="KXA13554.1"/>
    </source>
</evidence>
<organism evidence="10 11">
    <name type="scientific">Fusobacterium nucleatum</name>
    <dbReference type="NCBI Taxonomy" id="851"/>
    <lineage>
        <taxon>Bacteria</taxon>
        <taxon>Fusobacteriati</taxon>
        <taxon>Fusobacteriota</taxon>
        <taxon>Fusobacteriia</taxon>
        <taxon>Fusobacteriales</taxon>
        <taxon>Fusobacteriaceae</taxon>
        <taxon>Fusobacterium</taxon>
    </lineage>
</organism>
<evidence type="ECO:0000313" key="11">
    <source>
        <dbReference type="Proteomes" id="UP000070401"/>
    </source>
</evidence>
<name>A0A133NB78_FUSNU</name>
<dbReference type="NCBIfam" id="TIGR00287">
    <property type="entry name" value="cas1"/>
    <property type="match status" value="1"/>
</dbReference>
<evidence type="ECO:0000256" key="5">
    <source>
        <dbReference type="ARBA" id="ARBA00022842"/>
    </source>
</evidence>
<dbReference type="GO" id="GO:0051607">
    <property type="term" value="P:defense response to virus"/>
    <property type="evidence" value="ECO:0007669"/>
    <property type="project" value="UniProtKB-UniRule"/>
</dbReference>
<evidence type="ECO:0000256" key="4">
    <source>
        <dbReference type="ARBA" id="ARBA00022801"/>
    </source>
</evidence>
<dbReference type="InterPro" id="IPR002729">
    <property type="entry name" value="CRISPR-assoc_Cas1"/>
</dbReference>
<dbReference type="HAMAP" id="MF_01470">
    <property type="entry name" value="Cas1"/>
    <property type="match status" value="1"/>
</dbReference>
<dbReference type="EC" id="3.1.-.-" evidence="9"/>
<comment type="function">
    <text evidence="9">CRISPR (clustered regularly interspaced short palindromic repeat), is an adaptive immune system that provides protection against mobile genetic elements (viruses, transposable elements and conjugative plasmids). CRISPR clusters contain spacers, sequences complementary to antecedent mobile elements, and target invading nucleic acids. CRISPR clusters are transcribed and processed into CRISPR RNA (crRNA). Acts as a dsDNA endonuclease. Involved in the integration of spacer DNA into the CRISPR cassette.</text>
</comment>
<dbReference type="NCBIfam" id="TIGR03641">
    <property type="entry name" value="cas1_HMARI"/>
    <property type="match status" value="1"/>
</dbReference>
<evidence type="ECO:0000256" key="2">
    <source>
        <dbReference type="ARBA" id="ARBA00022723"/>
    </source>
</evidence>
<dbReference type="CDD" id="cd09722">
    <property type="entry name" value="Cas1_I-B"/>
    <property type="match status" value="1"/>
</dbReference>
<keyword evidence="7 9" id="KW-0238">DNA-binding</keyword>
<dbReference type="GO" id="GO:0004520">
    <property type="term" value="F:DNA endonuclease activity"/>
    <property type="evidence" value="ECO:0007669"/>
    <property type="project" value="InterPro"/>
</dbReference>
<dbReference type="InterPro" id="IPR019858">
    <property type="entry name" value="CRISPR-assoc_Cas1_HMARI/TNEAP"/>
</dbReference>
<keyword evidence="2 9" id="KW-0479">Metal-binding</keyword>
<dbReference type="InterPro" id="IPR042206">
    <property type="entry name" value="CRISPR-assoc_Cas1_C"/>
</dbReference>
<proteinExistence type="inferred from homology"/>
<keyword evidence="11" id="KW-1185">Reference proteome</keyword>
<dbReference type="PATRIC" id="fig|851.8.peg.2424"/>
<dbReference type="Gene3D" id="3.100.10.20">
    <property type="entry name" value="CRISPR-associated endonuclease Cas1, N-terminal domain"/>
    <property type="match status" value="1"/>
</dbReference>
<evidence type="ECO:0000256" key="6">
    <source>
        <dbReference type="ARBA" id="ARBA00023118"/>
    </source>
</evidence>
<evidence type="ECO:0000256" key="9">
    <source>
        <dbReference type="HAMAP-Rule" id="MF_01470"/>
    </source>
</evidence>
<dbReference type="Pfam" id="PF01867">
    <property type="entry name" value="Cas_Cas1"/>
    <property type="match status" value="1"/>
</dbReference>
<evidence type="ECO:0000256" key="8">
    <source>
        <dbReference type="ARBA" id="ARBA00023211"/>
    </source>
</evidence>
<dbReference type="EMBL" id="LRPY01000274">
    <property type="protein sequence ID" value="KXA13554.1"/>
    <property type="molecule type" value="Genomic_DNA"/>
</dbReference>
<keyword evidence="3 9" id="KW-0255">Endonuclease</keyword>
<feature type="binding site" evidence="9">
    <location>
        <position position="164"/>
    </location>
    <ligand>
        <name>Mn(2+)</name>
        <dbReference type="ChEBI" id="CHEBI:29035"/>
    </ligand>
</feature>
<comment type="similarity">
    <text evidence="9">Belongs to the CRISPR-associated endonuclease Cas1 family.</text>
</comment>
<dbReference type="GO" id="GO:0016787">
    <property type="term" value="F:hydrolase activity"/>
    <property type="evidence" value="ECO:0007669"/>
    <property type="project" value="UniProtKB-KW"/>
</dbReference>
<keyword evidence="1 9" id="KW-0540">Nuclease</keyword>
<comment type="caution">
    <text evidence="10">The sequence shown here is derived from an EMBL/GenBank/DDBJ whole genome shotgun (WGS) entry which is preliminary data.</text>
</comment>
<sequence length="340" mass="40129">MLYLGDENMGSTKYITSMGELSRKDNSLCFRKNGKNIYIPIENTKEIYCLNEISLNSKLLDFLGRNNIIVHFFNYYGGYSGSFYPKNQYNSGKLLVKQVEKYKNNRIDIAKAIVKGIGANIDEVLYHYYKHGKSEVRDCIDWIREELYELVDKAESEKELLAYEGEIWMKFYSMFQYFINEDFVLNKRVKRPPDNPINALISFGNTLLYTKTISAIYRTHLDQRISFLHEPSEGRFSLSLDISEVFKPIIVYKTIFDLVNNKRIKVAKHFEKSLNYCILNEEGRQIFIEAFENRIETTFLHTKLNRKISYRTAIKLDCYKLIKNILEDKEFIPFSLKNSY</sequence>
<dbReference type="GO" id="GO:0043571">
    <property type="term" value="P:maintenance of CRISPR repeat elements"/>
    <property type="evidence" value="ECO:0007669"/>
    <property type="project" value="UniProtKB-UniRule"/>
</dbReference>
<comment type="subunit">
    <text evidence="9">Homodimer, forms a heterotetramer with a Cas2 homodimer.</text>
</comment>
<evidence type="ECO:0000256" key="7">
    <source>
        <dbReference type="ARBA" id="ARBA00023125"/>
    </source>
</evidence>
<dbReference type="PANTHER" id="PTHR43219:SF1">
    <property type="entry name" value="CRISPR-ASSOCIATED ENDONUCLEASE CAS1"/>
    <property type="match status" value="1"/>
</dbReference>
<keyword evidence="5 9" id="KW-0460">Magnesium</keyword>
<protein>
    <recommendedName>
        <fullName evidence="9">CRISPR-associated endonuclease Cas1</fullName>
        <ecNumber evidence="9">3.1.-.-</ecNumber>
    </recommendedName>
</protein>
<dbReference type="PANTHER" id="PTHR43219">
    <property type="entry name" value="CRISPR-ASSOCIATED ENDONUCLEASE CAS1"/>
    <property type="match status" value="1"/>
</dbReference>
<evidence type="ECO:0000256" key="3">
    <source>
        <dbReference type="ARBA" id="ARBA00022759"/>
    </source>
</evidence>
<feature type="binding site" evidence="9">
    <location>
        <position position="229"/>
    </location>
    <ligand>
        <name>Mn(2+)</name>
        <dbReference type="ChEBI" id="CHEBI:29035"/>
    </ligand>
</feature>
<reference evidence="11" key="1">
    <citation type="submission" date="2016-01" db="EMBL/GenBank/DDBJ databases">
        <authorList>
            <person name="Mitreva M."/>
            <person name="Pepin K.H."/>
            <person name="Mihindukulasuriya K.A."/>
            <person name="Fulton R."/>
            <person name="Fronick C."/>
            <person name="O'Laughlin M."/>
            <person name="Miner T."/>
            <person name="Herter B."/>
            <person name="Rosa B.A."/>
            <person name="Cordes M."/>
            <person name="Tomlinson C."/>
            <person name="Wollam A."/>
            <person name="Palsikar V.B."/>
            <person name="Mardis E.R."/>
            <person name="Wilson R.K."/>
        </authorList>
    </citation>
    <scope>NUCLEOTIDE SEQUENCE [LARGE SCALE GENOMIC DNA]</scope>
    <source>
        <strain evidence="11">MJR7757B</strain>
    </source>
</reference>
<dbReference type="GO" id="GO:0046872">
    <property type="term" value="F:metal ion binding"/>
    <property type="evidence" value="ECO:0007669"/>
    <property type="project" value="UniProtKB-UniRule"/>
</dbReference>